<dbReference type="Gene3D" id="1.10.287.950">
    <property type="entry name" value="Methyl-accepting chemotaxis protein"/>
    <property type="match status" value="1"/>
</dbReference>
<evidence type="ECO:0000256" key="1">
    <source>
        <dbReference type="ARBA" id="ARBA00023224"/>
    </source>
</evidence>
<protein>
    <submittedName>
        <fullName evidence="8">Methyl-accepting chemotaxis protein</fullName>
    </submittedName>
</protein>
<name>A0A1S9NBG8_CLOBE</name>
<feature type="coiled-coil region" evidence="4">
    <location>
        <begin position="141"/>
        <end position="224"/>
    </location>
</feature>
<dbReference type="GO" id="GO:0016020">
    <property type="term" value="C:membrane"/>
    <property type="evidence" value="ECO:0007669"/>
    <property type="project" value="InterPro"/>
</dbReference>
<feature type="domain" description="HAMP" evidence="7">
    <location>
        <begin position="76"/>
        <end position="128"/>
    </location>
</feature>
<comment type="similarity">
    <text evidence="2">Belongs to the methyl-accepting chemotaxis (MCP) protein family.</text>
</comment>
<accession>A0A1S9NBG8</accession>
<reference evidence="8 9" key="1">
    <citation type="submission" date="2017-02" db="EMBL/GenBank/DDBJ databases">
        <title>Genome sequence of Clostridium beijerinckii Br21.</title>
        <authorList>
            <person name="Fonseca B.C."/>
            <person name="Guazzaroni M.E."/>
            <person name="Riano-Pachon D.M."/>
            <person name="Reginatto V."/>
        </authorList>
    </citation>
    <scope>NUCLEOTIDE SEQUENCE [LARGE SCALE GENOMIC DNA]</scope>
    <source>
        <strain evidence="8 9">Br21</strain>
    </source>
</reference>
<proteinExistence type="inferred from homology"/>
<dbReference type="SUPFAM" id="SSF58104">
    <property type="entry name" value="Methyl-accepting chemotaxis protein (MCP) signaling domain"/>
    <property type="match status" value="1"/>
</dbReference>
<evidence type="ECO:0000256" key="3">
    <source>
        <dbReference type="PROSITE-ProRule" id="PRU00284"/>
    </source>
</evidence>
<feature type="transmembrane region" description="Helical" evidence="5">
    <location>
        <begin position="53"/>
        <end position="73"/>
    </location>
</feature>
<dbReference type="GO" id="GO:0007165">
    <property type="term" value="P:signal transduction"/>
    <property type="evidence" value="ECO:0007669"/>
    <property type="project" value="UniProtKB-KW"/>
</dbReference>
<dbReference type="Pfam" id="PF00015">
    <property type="entry name" value="MCPsignal"/>
    <property type="match status" value="1"/>
</dbReference>
<evidence type="ECO:0000313" key="9">
    <source>
        <dbReference type="Proteomes" id="UP000190959"/>
    </source>
</evidence>
<dbReference type="Gene3D" id="6.10.340.10">
    <property type="match status" value="1"/>
</dbReference>
<keyword evidence="4" id="KW-0175">Coiled coil</keyword>
<dbReference type="Proteomes" id="UP000190959">
    <property type="component" value="Unassembled WGS sequence"/>
</dbReference>
<gene>
    <name evidence="8" type="ORF">CBEIBR21_01250</name>
</gene>
<evidence type="ECO:0000259" key="7">
    <source>
        <dbReference type="PROSITE" id="PS50885"/>
    </source>
</evidence>
<evidence type="ECO:0000259" key="6">
    <source>
        <dbReference type="PROSITE" id="PS50111"/>
    </source>
</evidence>
<sequence length="435" mass="47375">MNKEKKNVSLKVKLQVSYVIMSILVFISGIVNFKQLSDIKNGIANGDTLARDITTTVVVCIISIIAAIFAGFYMHKNIISRLNTLQKFAMKLASYDFSEGVEITKYDEIGATARELNIAQENVKNLISTILNEACNMSGLSQELSANVEEVSAKLDEVDNSSKNINVTMTETSATAEEIAASIEEVNSSMENLANKAADGSTNAEKIKRRAEKVKEDSKIAIENTTQIREQKEKDIIKAIEDARVVEEVKVMAGAIADIAEQTNLLALNAAIEAARAGESGKGFAVVAEEIRKLAEESSQTVFTIQDTISKIQDAVKNLSDNSNDILNFMSSEVDKQLQDYAKIGEKYSNDGDFVSSMSEELVSMAQEVEATVEQINEALQSTAADVQKSSVNSEKIQSEIETSSSAISQVANAATQQAQIAMHLTELVQKFKLK</sequence>
<dbReference type="EMBL" id="MWMH01000001">
    <property type="protein sequence ID" value="OOP74822.1"/>
    <property type="molecule type" value="Genomic_DNA"/>
</dbReference>
<feature type="coiled-coil region" evidence="4">
    <location>
        <begin position="359"/>
        <end position="386"/>
    </location>
</feature>
<comment type="caution">
    <text evidence="8">The sequence shown here is derived from an EMBL/GenBank/DDBJ whole genome shotgun (WGS) entry which is preliminary data.</text>
</comment>
<keyword evidence="5" id="KW-0812">Transmembrane</keyword>
<dbReference type="PANTHER" id="PTHR32089">
    <property type="entry name" value="METHYL-ACCEPTING CHEMOTAXIS PROTEIN MCPB"/>
    <property type="match status" value="1"/>
</dbReference>
<dbReference type="PANTHER" id="PTHR32089:SF112">
    <property type="entry name" value="LYSOZYME-LIKE PROTEIN-RELATED"/>
    <property type="match status" value="1"/>
</dbReference>
<dbReference type="RefSeq" id="WP_078114328.1">
    <property type="nucleotide sequence ID" value="NZ_MWMH01000001.1"/>
</dbReference>
<evidence type="ECO:0000256" key="5">
    <source>
        <dbReference type="SAM" id="Phobius"/>
    </source>
</evidence>
<dbReference type="AlphaFoldDB" id="A0A1S9NBG8"/>
<dbReference type="PROSITE" id="PS50111">
    <property type="entry name" value="CHEMOTAXIS_TRANSDUC_2"/>
    <property type="match status" value="1"/>
</dbReference>
<feature type="domain" description="Methyl-accepting transducer" evidence="6">
    <location>
        <begin position="147"/>
        <end position="398"/>
    </location>
</feature>
<evidence type="ECO:0000313" key="8">
    <source>
        <dbReference type="EMBL" id="OOP74822.1"/>
    </source>
</evidence>
<dbReference type="InterPro" id="IPR004089">
    <property type="entry name" value="MCPsignal_dom"/>
</dbReference>
<keyword evidence="5" id="KW-0472">Membrane</keyword>
<dbReference type="PROSITE" id="PS50885">
    <property type="entry name" value="HAMP"/>
    <property type="match status" value="1"/>
</dbReference>
<dbReference type="SMART" id="SM00283">
    <property type="entry name" value="MA"/>
    <property type="match status" value="1"/>
</dbReference>
<feature type="transmembrane region" description="Helical" evidence="5">
    <location>
        <begin position="12"/>
        <end position="33"/>
    </location>
</feature>
<dbReference type="InterPro" id="IPR003660">
    <property type="entry name" value="HAMP_dom"/>
</dbReference>
<organism evidence="8 9">
    <name type="scientific">Clostridium beijerinckii</name>
    <name type="common">Clostridium MP</name>
    <dbReference type="NCBI Taxonomy" id="1520"/>
    <lineage>
        <taxon>Bacteria</taxon>
        <taxon>Bacillati</taxon>
        <taxon>Bacillota</taxon>
        <taxon>Clostridia</taxon>
        <taxon>Eubacteriales</taxon>
        <taxon>Clostridiaceae</taxon>
        <taxon>Clostridium</taxon>
    </lineage>
</organism>
<evidence type="ECO:0000256" key="4">
    <source>
        <dbReference type="SAM" id="Coils"/>
    </source>
</evidence>
<keyword evidence="5" id="KW-1133">Transmembrane helix</keyword>
<evidence type="ECO:0000256" key="2">
    <source>
        <dbReference type="ARBA" id="ARBA00029447"/>
    </source>
</evidence>
<keyword evidence="1 3" id="KW-0807">Transducer</keyword>